<dbReference type="AlphaFoldDB" id="A0A0P1MKE6"/>
<dbReference type="OrthoDB" id="9782650at2"/>
<sequence>MGFKILKYPVFLCFVVSSVFAGAWTRGKGSILLVPYCYFYQASGYYDTNWKFNLLQNSGYFDGLGFGLYFEYGFSDRFNLVGNFSFVRNRWIDNYNYKSNSDFGDFEIGLKLKIFESRFVLSFQTLAIIPAYSMDREPLIGYGEYAGEVKILFAGGLRPFSLNSYFNIELGYRRFYSKVAPQVRFQILYGINLGWKWQAIFQIDGVNSIGEGTFSTRFNPSIETDYNEGKLSVSLAHRFTYKAWFQGGVFYDVYGRKIGAGRGFFIALWIEI</sequence>
<evidence type="ECO:0000313" key="2">
    <source>
        <dbReference type="Proteomes" id="UP000199197"/>
    </source>
</evidence>
<keyword evidence="2" id="KW-1185">Reference proteome</keyword>
<accession>A0A0P1MKE6</accession>
<name>A0A0P1MKE6_9BACT</name>
<proteinExistence type="predicted"/>
<reference evidence="2" key="1">
    <citation type="submission" date="2015-11" db="EMBL/GenBank/DDBJ databases">
        <authorList>
            <person name="Varghese N."/>
        </authorList>
    </citation>
    <scope>NUCLEOTIDE SEQUENCE [LARGE SCALE GENOMIC DNA]</scope>
    <source>
        <strain evidence="2">JGI-23</strain>
    </source>
</reference>
<gene>
    <name evidence="1" type="ORF">JGI23_00031</name>
</gene>
<dbReference type="RefSeq" id="WP_092346598.1">
    <property type="nucleotide sequence ID" value="NZ_CZVW01000001.1"/>
</dbReference>
<dbReference type="EMBL" id="CZVW01000001">
    <property type="protein sequence ID" value="CUS95964.1"/>
    <property type="molecule type" value="Genomic_DNA"/>
</dbReference>
<protein>
    <submittedName>
        <fullName evidence="1">Uncharacterized protein</fullName>
    </submittedName>
</protein>
<organism evidence="1 2">
    <name type="scientific">Candidatus Chryseopegocella kryptomonas</name>
    <dbReference type="NCBI Taxonomy" id="1633643"/>
    <lineage>
        <taxon>Bacteria</taxon>
        <taxon>Pseudomonadati</taxon>
        <taxon>Candidatus Kryptoniota</taxon>
        <taxon>Candidatus Chryseopegocella</taxon>
    </lineage>
</organism>
<evidence type="ECO:0000313" key="1">
    <source>
        <dbReference type="EMBL" id="CUS95964.1"/>
    </source>
</evidence>
<dbReference type="Proteomes" id="UP000199197">
    <property type="component" value="Unassembled WGS sequence"/>
</dbReference>